<feature type="compositionally biased region" description="Polar residues" evidence="1">
    <location>
        <begin position="31"/>
        <end position="49"/>
    </location>
</feature>
<evidence type="ECO:0000256" key="1">
    <source>
        <dbReference type="SAM" id="MobiDB-lite"/>
    </source>
</evidence>
<keyword evidence="3" id="KW-1185">Reference proteome</keyword>
<name>A0A5B0NLC2_PUCGR</name>
<dbReference type="Proteomes" id="UP000324748">
    <property type="component" value="Unassembled WGS sequence"/>
</dbReference>
<comment type="caution">
    <text evidence="2">The sequence shown here is derived from an EMBL/GenBank/DDBJ whole genome shotgun (WGS) entry which is preliminary data.</text>
</comment>
<dbReference type="EMBL" id="VSWC01000093">
    <property type="protein sequence ID" value="KAA1089573.1"/>
    <property type="molecule type" value="Genomic_DNA"/>
</dbReference>
<dbReference type="AlphaFoldDB" id="A0A5B0NLC2"/>
<accession>A0A5B0NLC2</accession>
<feature type="region of interest" description="Disordered" evidence="1">
    <location>
        <begin position="1"/>
        <end position="51"/>
    </location>
</feature>
<reference evidence="2 3" key="1">
    <citation type="submission" date="2019-05" db="EMBL/GenBank/DDBJ databases">
        <title>Emergence of the Ug99 lineage of the wheat stem rust pathogen through somatic hybridization.</title>
        <authorList>
            <person name="Li F."/>
            <person name="Upadhyaya N.M."/>
            <person name="Sperschneider J."/>
            <person name="Matny O."/>
            <person name="Nguyen-Phuc H."/>
            <person name="Mago R."/>
            <person name="Raley C."/>
            <person name="Miller M.E."/>
            <person name="Silverstein K.A.T."/>
            <person name="Henningsen E."/>
            <person name="Hirsch C.D."/>
            <person name="Visser B."/>
            <person name="Pretorius Z.A."/>
            <person name="Steffenson B.J."/>
            <person name="Schwessinger B."/>
            <person name="Dodds P.N."/>
            <person name="Figueroa M."/>
        </authorList>
    </citation>
    <scope>NUCLEOTIDE SEQUENCE [LARGE SCALE GENOMIC DNA]</scope>
    <source>
        <strain evidence="2">21-0</strain>
    </source>
</reference>
<sequence length="145" mass="16112">MDDEAPKTSVEATDAHSIRPSIHTSKKCESELSSDQPAELSPSTSSKTPQEMEFHFPCTCLQNFKGDLKKNLSSISLSLKKLVSEIHTRMEDGWQGPLVAISSRLDSLDQKVNGLHESLDLLNSHVFPRAMPPPDAKRELDMIIQ</sequence>
<protein>
    <submittedName>
        <fullName evidence="2">Uncharacterized protein</fullName>
    </submittedName>
</protein>
<evidence type="ECO:0000313" key="2">
    <source>
        <dbReference type="EMBL" id="KAA1089573.1"/>
    </source>
</evidence>
<gene>
    <name evidence="2" type="ORF">PGT21_022636</name>
</gene>
<organism evidence="2 3">
    <name type="scientific">Puccinia graminis f. sp. tritici</name>
    <dbReference type="NCBI Taxonomy" id="56615"/>
    <lineage>
        <taxon>Eukaryota</taxon>
        <taxon>Fungi</taxon>
        <taxon>Dikarya</taxon>
        <taxon>Basidiomycota</taxon>
        <taxon>Pucciniomycotina</taxon>
        <taxon>Pucciniomycetes</taxon>
        <taxon>Pucciniales</taxon>
        <taxon>Pucciniaceae</taxon>
        <taxon>Puccinia</taxon>
    </lineage>
</organism>
<proteinExistence type="predicted"/>
<evidence type="ECO:0000313" key="3">
    <source>
        <dbReference type="Proteomes" id="UP000324748"/>
    </source>
</evidence>